<evidence type="ECO:0000313" key="5">
    <source>
        <dbReference type="EMBL" id="HGC44268.1"/>
    </source>
</evidence>
<keyword evidence="4" id="KW-0378">Hydrolase</keyword>
<dbReference type="AlphaFoldDB" id="A0A8J4HDU5"/>
<evidence type="ECO:0000256" key="3">
    <source>
        <dbReference type="ARBA" id="ARBA00022750"/>
    </source>
</evidence>
<evidence type="ECO:0000256" key="4">
    <source>
        <dbReference type="ARBA" id="ARBA00022801"/>
    </source>
</evidence>
<accession>A0A8J4HDU5</accession>
<dbReference type="CDD" id="cd00518">
    <property type="entry name" value="H2MP"/>
    <property type="match status" value="1"/>
</dbReference>
<keyword evidence="2 5" id="KW-0645">Protease</keyword>
<dbReference type="GO" id="GO:0008047">
    <property type="term" value="F:enzyme activator activity"/>
    <property type="evidence" value="ECO:0007669"/>
    <property type="project" value="InterPro"/>
</dbReference>
<sequence length="159" mass="16049">MSVLVPKRIVIGIGNPERGDDAVGRSVLAQLRGSLPASIALAEENGEAAALLARLAGTEAAYLIDAAVSGAPPGTIHRLDVAASALPPAIAGFSTHGFGLAEAIELARALGRLPPRCVVYAIEAASFAPRAPLSPAVAAALPEVAARLRAEFGDLTGEE</sequence>
<gene>
    <name evidence="5" type="ORF">ENY07_13765</name>
</gene>
<evidence type="ECO:0000256" key="2">
    <source>
        <dbReference type="ARBA" id="ARBA00022670"/>
    </source>
</evidence>
<dbReference type="NCBIfam" id="TIGR00072">
    <property type="entry name" value="hydrog_prot"/>
    <property type="match status" value="1"/>
</dbReference>
<dbReference type="InterPro" id="IPR023430">
    <property type="entry name" value="Pept_HybD-like_dom_sf"/>
</dbReference>
<organism evidence="5">
    <name type="scientific">Acidicaldus sp</name>
    <dbReference type="NCBI Taxonomy" id="1872105"/>
    <lineage>
        <taxon>Bacteria</taxon>
        <taxon>Pseudomonadati</taxon>
        <taxon>Pseudomonadota</taxon>
        <taxon>Alphaproteobacteria</taxon>
        <taxon>Acetobacterales</taxon>
        <taxon>Acetobacteraceae</taxon>
        <taxon>Acidicaldus</taxon>
    </lineage>
</organism>
<comment type="caution">
    <text evidence="5">The sequence shown here is derived from an EMBL/GenBank/DDBJ whole genome shotgun (WGS) entry which is preliminary data.</text>
</comment>
<dbReference type="GO" id="GO:0016485">
    <property type="term" value="P:protein processing"/>
    <property type="evidence" value="ECO:0007669"/>
    <property type="project" value="TreeGrafter"/>
</dbReference>
<dbReference type="InterPro" id="IPR000671">
    <property type="entry name" value="Peptidase_A31"/>
</dbReference>
<dbReference type="GO" id="GO:0004190">
    <property type="term" value="F:aspartic-type endopeptidase activity"/>
    <property type="evidence" value="ECO:0007669"/>
    <property type="project" value="UniProtKB-KW"/>
</dbReference>
<dbReference type="EMBL" id="DTQM01000259">
    <property type="protein sequence ID" value="HGC44268.1"/>
    <property type="molecule type" value="Genomic_DNA"/>
</dbReference>
<evidence type="ECO:0000256" key="1">
    <source>
        <dbReference type="ARBA" id="ARBA00006814"/>
    </source>
</evidence>
<dbReference type="SUPFAM" id="SSF53163">
    <property type="entry name" value="HybD-like"/>
    <property type="match status" value="1"/>
</dbReference>
<dbReference type="Pfam" id="PF01750">
    <property type="entry name" value="HycI"/>
    <property type="match status" value="1"/>
</dbReference>
<keyword evidence="3" id="KW-0064">Aspartyl protease</keyword>
<comment type="similarity">
    <text evidence="1">Belongs to the peptidase A31 family.</text>
</comment>
<reference evidence="5" key="1">
    <citation type="journal article" date="2020" name="mSystems">
        <title>Genome- and Community-Level Interaction Insights into Carbon Utilization and Element Cycling Functions of Hydrothermarchaeota in Hydrothermal Sediment.</title>
        <authorList>
            <person name="Zhou Z."/>
            <person name="Liu Y."/>
            <person name="Xu W."/>
            <person name="Pan J."/>
            <person name="Luo Z.H."/>
            <person name="Li M."/>
        </authorList>
    </citation>
    <scope>NUCLEOTIDE SEQUENCE</scope>
    <source>
        <strain evidence="5">SpSt-997</strain>
    </source>
</reference>
<dbReference type="PANTHER" id="PTHR30302">
    <property type="entry name" value="HYDROGENASE 1 MATURATION PROTEASE"/>
    <property type="match status" value="1"/>
</dbReference>
<dbReference type="PANTHER" id="PTHR30302:SF1">
    <property type="entry name" value="HYDROGENASE 2 MATURATION PROTEASE"/>
    <property type="match status" value="1"/>
</dbReference>
<proteinExistence type="inferred from homology"/>
<name>A0A8J4HDU5_9PROT</name>
<dbReference type="Gene3D" id="3.40.50.1450">
    <property type="entry name" value="HybD-like"/>
    <property type="match status" value="1"/>
</dbReference>
<protein>
    <submittedName>
        <fullName evidence="5">Hydrogenase maturation protease</fullName>
    </submittedName>
</protein>